<dbReference type="InParanoid" id="A0A1X2HGT7"/>
<name>A0A1X2HGT7_SYNRA</name>
<dbReference type="EMBL" id="MCGN01000004">
    <property type="protein sequence ID" value="ORY98130.1"/>
    <property type="molecule type" value="Genomic_DNA"/>
</dbReference>
<dbReference type="GO" id="GO:0005634">
    <property type="term" value="C:nucleus"/>
    <property type="evidence" value="ECO:0007669"/>
    <property type="project" value="TreeGrafter"/>
</dbReference>
<comment type="similarity">
    <text evidence="1">Belongs to the TMA16 family.</text>
</comment>
<comment type="caution">
    <text evidence="3">The sequence shown here is derived from an EMBL/GenBank/DDBJ whole genome shotgun (WGS) entry which is preliminary data.</text>
</comment>
<proteinExistence type="inferred from homology"/>
<accession>A0A1X2HGT7</accession>
<dbReference type="STRING" id="13706.A0A1X2HGT7"/>
<gene>
    <name evidence="3" type="ORF">BCR43DRAFT_490913</name>
</gene>
<reference evidence="3 4" key="1">
    <citation type="submission" date="2016-07" db="EMBL/GenBank/DDBJ databases">
        <title>Pervasive Adenine N6-methylation of Active Genes in Fungi.</title>
        <authorList>
            <consortium name="DOE Joint Genome Institute"/>
            <person name="Mondo S.J."/>
            <person name="Dannebaum R.O."/>
            <person name="Kuo R.C."/>
            <person name="Labutti K."/>
            <person name="Haridas S."/>
            <person name="Kuo A."/>
            <person name="Salamov A."/>
            <person name="Ahrendt S.R."/>
            <person name="Lipzen A."/>
            <person name="Sullivan W."/>
            <person name="Andreopoulos W.B."/>
            <person name="Clum A."/>
            <person name="Lindquist E."/>
            <person name="Daum C."/>
            <person name="Ramamoorthy G.K."/>
            <person name="Gryganskyi A."/>
            <person name="Culley D."/>
            <person name="Magnuson J.K."/>
            <person name="James T.Y."/>
            <person name="O'Malley M.A."/>
            <person name="Stajich J.E."/>
            <person name="Spatafora J.W."/>
            <person name="Visel A."/>
            <person name="Grigoriev I.V."/>
        </authorList>
    </citation>
    <scope>NUCLEOTIDE SEQUENCE [LARGE SCALE GENOMIC DNA]</scope>
    <source>
        <strain evidence="3 4">NRRL 2496</strain>
    </source>
</reference>
<dbReference type="AlphaFoldDB" id="A0A1X2HGT7"/>
<dbReference type="InterPro" id="IPR038356">
    <property type="entry name" value="Tma16_sf"/>
</dbReference>
<dbReference type="InterPro" id="IPR021346">
    <property type="entry name" value="Tma16"/>
</dbReference>
<dbReference type="Gene3D" id="1.20.1440.170">
    <property type="entry name" value="Translation machinery-associated protein 16-like"/>
    <property type="match status" value="1"/>
</dbReference>
<evidence type="ECO:0000313" key="4">
    <source>
        <dbReference type="Proteomes" id="UP000242180"/>
    </source>
</evidence>
<dbReference type="OrthoDB" id="270284at2759"/>
<dbReference type="OMA" id="FWMPDLS"/>
<feature type="region of interest" description="Disordered" evidence="2">
    <location>
        <begin position="159"/>
        <end position="178"/>
    </location>
</feature>
<dbReference type="Proteomes" id="UP000242180">
    <property type="component" value="Unassembled WGS sequence"/>
</dbReference>
<sequence>MPGNKKLTLKNIKNRDAAHPYSRKAKQLNRAIQRKEKLTTARAARHSSNPRVERWLWFRFALDENLPCASEEHVHELIRMYIDRTDDELEELEKKASKAMHRQKSPKIEVLKSLKHSEENEYESGMELPILTDADVVKILRAWDGDANSLARIKTTLYRKSQASSGDTAAKPDMDTTA</sequence>
<evidence type="ECO:0000256" key="2">
    <source>
        <dbReference type="SAM" id="MobiDB-lite"/>
    </source>
</evidence>
<protein>
    <submittedName>
        <fullName evidence="3">Translation machinery-associated protein 16</fullName>
    </submittedName>
</protein>
<organism evidence="3 4">
    <name type="scientific">Syncephalastrum racemosum</name>
    <name type="common">Filamentous fungus</name>
    <dbReference type="NCBI Taxonomy" id="13706"/>
    <lineage>
        <taxon>Eukaryota</taxon>
        <taxon>Fungi</taxon>
        <taxon>Fungi incertae sedis</taxon>
        <taxon>Mucoromycota</taxon>
        <taxon>Mucoromycotina</taxon>
        <taxon>Mucoromycetes</taxon>
        <taxon>Mucorales</taxon>
        <taxon>Syncephalastraceae</taxon>
        <taxon>Syncephalastrum</taxon>
    </lineage>
</organism>
<evidence type="ECO:0000256" key="1">
    <source>
        <dbReference type="ARBA" id="ARBA00034127"/>
    </source>
</evidence>
<dbReference type="PANTHER" id="PTHR13349">
    <property type="entry name" value="TRANSLATION MACHINERY-ASSOCIATED PROTEIN 16"/>
    <property type="match status" value="1"/>
</dbReference>
<keyword evidence="4" id="KW-1185">Reference proteome</keyword>
<dbReference type="PANTHER" id="PTHR13349:SF2">
    <property type="entry name" value="TRANSLATION MACHINERY-ASSOCIATED PROTEIN 16"/>
    <property type="match status" value="1"/>
</dbReference>
<evidence type="ECO:0000313" key="3">
    <source>
        <dbReference type="EMBL" id="ORY98130.1"/>
    </source>
</evidence>
<feature type="region of interest" description="Disordered" evidence="2">
    <location>
        <begin position="1"/>
        <end position="23"/>
    </location>
</feature>
<dbReference type="Pfam" id="PF11176">
    <property type="entry name" value="Tma16"/>
    <property type="match status" value="1"/>
</dbReference>